<reference evidence="2 3" key="1">
    <citation type="submission" date="2020-05" db="EMBL/GenBank/DDBJ databases">
        <authorList>
            <person name="Campoy J."/>
            <person name="Schneeberger K."/>
            <person name="Spophaly S."/>
        </authorList>
    </citation>
    <scope>NUCLEOTIDE SEQUENCE [LARGE SCALE GENOMIC DNA]</scope>
    <source>
        <strain evidence="2">PruArmRojPasFocal</strain>
    </source>
</reference>
<proteinExistence type="predicted"/>
<accession>A0A6J5TGM3</accession>
<feature type="region of interest" description="Disordered" evidence="1">
    <location>
        <begin position="60"/>
        <end position="80"/>
    </location>
</feature>
<protein>
    <submittedName>
        <fullName evidence="2">Uncharacterized protein</fullName>
    </submittedName>
</protein>
<evidence type="ECO:0000256" key="1">
    <source>
        <dbReference type="SAM" id="MobiDB-lite"/>
    </source>
</evidence>
<organism evidence="2 3">
    <name type="scientific">Prunus armeniaca</name>
    <name type="common">Apricot</name>
    <name type="synonym">Armeniaca vulgaris</name>
    <dbReference type="NCBI Taxonomy" id="36596"/>
    <lineage>
        <taxon>Eukaryota</taxon>
        <taxon>Viridiplantae</taxon>
        <taxon>Streptophyta</taxon>
        <taxon>Embryophyta</taxon>
        <taxon>Tracheophyta</taxon>
        <taxon>Spermatophyta</taxon>
        <taxon>Magnoliopsida</taxon>
        <taxon>eudicotyledons</taxon>
        <taxon>Gunneridae</taxon>
        <taxon>Pentapetalae</taxon>
        <taxon>rosids</taxon>
        <taxon>fabids</taxon>
        <taxon>Rosales</taxon>
        <taxon>Rosaceae</taxon>
        <taxon>Amygdaloideae</taxon>
        <taxon>Amygdaleae</taxon>
        <taxon>Prunus</taxon>
    </lineage>
</organism>
<evidence type="ECO:0000313" key="3">
    <source>
        <dbReference type="Proteomes" id="UP000507222"/>
    </source>
</evidence>
<dbReference type="EMBL" id="CAEKDK010000001">
    <property type="protein sequence ID" value="CAB4263083.1"/>
    <property type="molecule type" value="Genomic_DNA"/>
</dbReference>
<name>A0A6J5TGM3_PRUAR</name>
<sequence length="80" mass="9480">MNFERHRPKPLYVSLPTTLDTQLNLNRRKNSDFDGFRVTVGCSAMAPVFDGDGWLQSDRLSRKKRDRDGERGRRWRWRGV</sequence>
<dbReference type="Proteomes" id="UP000507222">
    <property type="component" value="Unassembled WGS sequence"/>
</dbReference>
<gene>
    <name evidence="2" type="ORF">CURHAP_LOCUS2742</name>
</gene>
<dbReference type="AlphaFoldDB" id="A0A6J5TGM3"/>
<evidence type="ECO:0000313" key="2">
    <source>
        <dbReference type="EMBL" id="CAB4263083.1"/>
    </source>
</evidence>